<organism evidence="1 2">
    <name type="scientific">Halocaridina rubra</name>
    <name type="common">Hawaiian red shrimp</name>
    <dbReference type="NCBI Taxonomy" id="373956"/>
    <lineage>
        <taxon>Eukaryota</taxon>
        <taxon>Metazoa</taxon>
        <taxon>Ecdysozoa</taxon>
        <taxon>Arthropoda</taxon>
        <taxon>Crustacea</taxon>
        <taxon>Multicrustacea</taxon>
        <taxon>Malacostraca</taxon>
        <taxon>Eumalacostraca</taxon>
        <taxon>Eucarida</taxon>
        <taxon>Decapoda</taxon>
        <taxon>Pleocyemata</taxon>
        <taxon>Caridea</taxon>
        <taxon>Atyoidea</taxon>
        <taxon>Atyidae</taxon>
        <taxon>Halocaridina</taxon>
    </lineage>
</organism>
<reference evidence="1 2" key="1">
    <citation type="submission" date="2023-11" db="EMBL/GenBank/DDBJ databases">
        <title>Halocaridina rubra genome assembly.</title>
        <authorList>
            <person name="Smith C."/>
        </authorList>
    </citation>
    <scope>NUCLEOTIDE SEQUENCE [LARGE SCALE GENOMIC DNA]</scope>
    <source>
        <strain evidence="1">EP-1</strain>
        <tissue evidence="1">Whole</tissue>
    </source>
</reference>
<dbReference type="AlphaFoldDB" id="A0AAN8WLG0"/>
<comment type="caution">
    <text evidence="1">The sequence shown here is derived from an EMBL/GenBank/DDBJ whole genome shotgun (WGS) entry which is preliminary data.</text>
</comment>
<protein>
    <submittedName>
        <fullName evidence="1">Uncharacterized protein</fullName>
    </submittedName>
</protein>
<dbReference type="EMBL" id="JAXCGZ010017298">
    <property type="protein sequence ID" value="KAK7068340.1"/>
    <property type="molecule type" value="Genomic_DNA"/>
</dbReference>
<name>A0AAN8WLG0_HALRR</name>
<gene>
    <name evidence="1" type="ORF">SK128_006820</name>
</gene>
<dbReference type="Proteomes" id="UP001381693">
    <property type="component" value="Unassembled WGS sequence"/>
</dbReference>
<sequence>MQEGFRLDQALTFKQEEKKASLAADEASSLTEIPNEHVLKTLRNVPKLTNREPSGKKAVALELEVIV</sequence>
<accession>A0AAN8WLG0</accession>
<evidence type="ECO:0000313" key="1">
    <source>
        <dbReference type="EMBL" id="KAK7068340.1"/>
    </source>
</evidence>
<keyword evidence="2" id="KW-1185">Reference proteome</keyword>
<evidence type="ECO:0000313" key="2">
    <source>
        <dbReference type="Proteomes" id="UP001381693"/>
    </source>
</evidence>
<proteinExistence type="predicted"/>